<dbReference type="PANTHER" id="PTHR43581:SF4">
    <property type="entry name" value="ATP_GTP PHOSPHATASE"/>
    <property type="match status" value="1"/>
</dbReference>
<evidence type="ECO:0000259" key="2">
    <source>
        <dbReference type="Pfam" id="PF20469"/>
    </source>
</evidence>
<sequence>MYLETLNLYNFRKFSKGDQPGLTVKFNDKLNLLVGENDSGKTAIIDGIRYLLGVVSDEYIKIQNEDFYRNEDGETVTNFQIEGVFADLSEQEAGAFLEWLSIKEDTYELRVYLTVDKITDYLGKETLDFNLKAGPKGAESRLEKVAKEILKTTYLKPLRDASQELKPGLRSRLAQILRYHPALKKEVGEEHQLETVVKDANSKIENFFGEIYQDEKSIVTDLKELLKNFFSKRDSDDKVTPVFEVAQTDLNDILRKLGLTTKEINNGLGSLNVLFIATELLLLNIENNMGPNITLIEEIEAHLHPQAQYRLIKYIELQLKKAKANGQFIITTHSPSLAASISPEYIVQLYEENAYELSKGSTMLEDEDYEFLKRFLDATKSNLFFAKGIIFVEGDSESLLIPVIAELIGLPLHEYGISIVNVNGTSFERYIKLFSRADDGNKFKLPVSVITDLDIKPWIYYEKGWGKDYYYSIETKKEYEEIKKNISKEIGFNEDLLGRRYNTAPQLLTEWGFKGNDFSEADKKEVIKIIAKAIDEDYLTEKITRKKSDLCNKYSIYNAEYRLCIAKEWTLEYCLAKSCLSVMLIESIFECRYKKPTKVEQQEKEDLIAEIQGGVSDEKALEIFKPVHKKNVSKAEVAQVLGYKLLNDSSKNLGREILKDTYLKYIVEAIQHASGVDIDD</sequence>
<keyword evidence="4" id="KW-1185">Reference proteome</keyword>
<evidence type="ECO:0000259" key="1">
    <source>
        <dbReference type="Pfam" id="PF13175"/>
    </source>
</evidence>
<dbReference type="CDD" id="cd01026">
    <property type="entry name" value="TOPRIM_OLD"/>
    <property type="match status" value="1"/>
</dbReference>
<dbReference type="RefSeq" id="WP_338752902.1">
    <property type="nucleotide sequence ID" value="NZ_CP147404.1"/>
</dbReference>
<proteinExistence type="predicted"/>
<dbReference type="InterPro" id="IPR034139">
    <property type="entry name" value="TOPRIM_OLD"/>
</dbReference>
<name>A0ABZ2N739_9BACI</name>
<evidence type="ECO:0000313" key="4">
    <source>
        <dbReference type="Proteomes" id="UP001387364"/>
    </source>
</evidence>
<accession>A0ABZ2N739</accession>
<organism evidence="3 4">
    <name type="scientific">Bacillus kandeliae</name>
    <dbReference type="NCBI Taxonomy" id="3129297"/>
    <lineage>
        <taxon>Bacteria</taxon>
        <taxon>Bacillati</taxon>
        <taxon>Bacillota</taxon>
        <taxon>Bacilli</taxon>
        <taxon>Bacillales</taxon>
        <taxon>Bacillaceae</taxon>
        <taxon>Bacillus</taxon>
    </lineage>
</organism>
<dbReference type="InterPro" id="IPR041685">
    <property type="entry name" value="AAA_GajA/Old/RecF-like"/>
</dbReference>
<dbReference type="PANTHER" id="PTHR43581">
    <property type="entry name" value="ATP/GTP PHOSPHATASE"/>
    <property type="match status" value="1"/>
</dbReference>
<dbReference type="Pfam" id="PF20469">
    <property type="entry name" value="OLD-like_TOPRIM"/>
    <property type="match status" value="1"/>
</dbReference>
<dbReference type="SUPFAM" id="SSF52540">
    <property type="entry name" value="P-loop containing nucleoside triphosphate hydrolases"/>
    <property type="match status" value="1"/>
</dbReference>
<dbReference type="EMBL" id="CP147404">
    <property type="protein sequence ID" value="WXB93537.1"/>
    <property type="molecule type" value="Genomic_DNA"/>
</dbReference>
<evidence type="ECO:0000313" key="3">
    <source>
        <dbReference type="EMBL" id="WXB93537.1"/>
    </source>
</evidence>
<dbReference type="Pfam" id="PF13175">
    <property type="entry name" value="AAA_15"/>
    <property type="match status" value="2"/>
</dbReference>
<reference evidence="3 4" key="1">
    <citation type="submission" date="2024-02" db="EMBL/GenBank/DDBJ databases">
        <title>Seven novel Bacillus-like species.</title>
        <authorList>
            <person name="Liu G."/>
        </authorList>
    </citation>
    <scope>NUCLEOTIDE SEQUENCE [LARGE SCALE GENOMIC DNA]</scope>
    <source>
        <strain evidence="3 4">FJAT-52991</strain>
    </source>
</reference>
<dbReference type="Proteomes" id="UP001387364">
    <property type="component" value="Chromosome"/>
</dbReference>
<dbReference type="InterPro" id="IPR027417">
    <property type="entry name" value="P-loop_NTPase"/>
</dbReference>
<dbReference type="Gene3D" id="3.40.50.300">
    <property type="entry name" value="P-loop containing nucleotide triphosphate hydrolases"/>
    <property type="match status" value="1"/>
</dbReference>
<gene>
    <name evidence="3" type="ORF">WDJ61_02465</name>
</gene>
<dbReference type="InterPro" id="IPR051396">
    <property type="entry name" value="Bact_Antivir_Def_Nuclease"/>
</dbReference>
<feature type="domain" description="Endonuclease GajA/Old nuclease/RecF-like AAA" evidence="1">
    <location>
        <begin position="1"/>
        <end position="106"/>
    </location>
</feature>
<feature type="domain" description="Endonuclease GajA/Old nuclease/RecF-like AAA" evidence="1">
    <location>
        <begin position="126"/>
        <end position="338"/>
    </location>
</feature>
<protein>
    <submittedName>
        <fullName evidence="3">AAA family ATPase</fullName>
    </submittedName>
</protein>
<feature type="domain" description="OLD protein-like TOPRIM" evidence="2">
    <location>
        <begin position="384"/>
        <end position="454"/>
    </location>
</feature>